<dbReference type="InterPro" id="IPR036322">
    <property type="entry name" value="WD40_repeat_dom_sf"/>
</dbReference>
<accession>A0A7R9BA02</accession>
<comment type="similarity">
    <text evidence="2">Belongs to the WD repeat DDB2/WDR76 family.</text>
</comment>
<protein>
    <recommendedName>
        <fullName evidence="3">WD repeat-containing protein 76</fullName>
    </recommendedName>
</protein>
<keyword evidence="5" id="KW-0677">Repeat</keyword>
<feature type="repeat" description="WD" evidence="6">
    <location>
        <begin position="112"/>
        <end position="153"/>
    </location>
</feature>
<evidence type="ECO:0000256" key="6">
    <source>
        <dbReference type="PROSITE-ProRule" id="PRU00221"/>
    </source>
</evidence>
<evidence type="ECO:0000256" key="1">
    <source>
        <dbReference type="ARBA" id="ARBA00002530"/>
    </source>
</evidence>
<gene>
    <name evidence="8" type="ORF">TSIB3V08_LOCUS12225</name>
</gene>
<dbReference type="PANTHER" id="PTHR14773:SF0">
    <property type="entry name" value="WD REPEAT-CONTAINING PROTEIN 76"/>
    <property type="match status" value="1"/>
</dbReference>
<name>A0A7R9BA02_TIMSH</name>
<sequence>MQEKTPKNTQIYSSDPDIFRSHTTWHCQLDNNVLLVAHGTGQVGVVDLRDSKKPTRWCKCHDRSVRTVQRHPLDERYFVTSSAVGQSDMCRREARVWDLRTATKPSPKPVCHLAHPKGLTSAFYSPRGSYLLTTCNDDRLRVYDVSSTNRPPERELSEIISNWEFASDMSDINDGDDGVSSRSSDQEPEHEDDVDNNMTQIQDPTMHDTNTGTNNA</sequence>
<reference evidence="8" key="1">
    <citation type="submission" date="2020-11" db="EMBL/GenBank/DDBJ databases">
        <authorList>
            <person name="Tran Van P."/>
        </authorList>
    </citation>
    <scope>NUCLEOTIDE SEQUENCE</scope>
</reference>
<dbReference type="PANTHER" id="PTHR14773">
    <property type="entry name" value="WD REPEAT-CONTAINING PROTEIN 76"/>
    <property type="match status" value="1"/>
</dbReference>
<evidence type="ECO:0000256" key="7">
    <source>
        <dbReference type="SAM" id="MobiDB-lite"/>
    </source>
</evidence>
<feature type="compositionally biased region" description="Acidic residues" evidence="7">
    <location>
        <begin position="186"/>
        <end position="195"/>
    </location>
</feature>
<dbReference type="GO" id="GO:0003677">
    <property type="term" value="F:DNA binding"/>
    <property type="evidence" value="ECO:0007669"/>
    <property type="project" value="TreeGrafter"/>
</dbReference>
<evidence type="ECO:0000256" key="3">
    <source>
        <dbReference type="ARBA" id="ARBA00021234"/>
    </source>
</evidence>
<feature type="compositionally biased region" description="Polar residues" evidence="7">
    <location>
        <begin position="196"/>
        <end position="216"/>
    </location>
</feature>
<organism evidence="8">
    <name type="scientific">Timema shepardi</name>
    <name type="common">Walking stick</name>
    <dbReference type="NCBI Taxonomy" id="629360"/>
    <lineage>
        <taxon>Eukaryota</taxon>
        <taxon>Metazoa</taxon>
        <taxon>Ecdysozoa</taxon>
        <taxon>Arthropoda</taxon>
        <taxon>Hexapoda</taxon>
        <taxon>Insecta</taxon>
        <taxon>Pterygota</taxon>
        <taxon>Neoptera</taxon>
        <taxon>Polyneoptera</taxon>
        <taxon>Phasmatodea</taxon>
        <taxon>Timematodea</taxon>
        <taxon>Timematoidea</taxon>
        <taxon>Timematidae</taxon>
        <taxon>Timema</taxon>
    </lineage>
</organism>
<dbReference type="PROSITE" id="PS50082">
    <property type="entry name" value="WD_REPEATS_2"/>
    <property type="match status" value="1"/>
</dbReference>
<dbReference type="GO" id="GO:2000001">
    <property type="term" value="P:regulation of DNA damage checkpoint"/>
    <property type="evidence" value="ECO:0007669"/>
    <property type="project" value="TreeGrafter"/>
</dbReference>
<evidence type="ECO:0000256" key="4">
    <source>
        <dbReference type="ARBA" id="ARBA00022574"/>
    </source>
</evidence>
<proteinExistence type="inferred from homology"/>
<dbReference type="SUPFAM" id="SSF50978">
    <property type="entry name" value="WD40 repeat-like"/>
    <property type="match status" value="1"/>
</dbReference>
<dbReference type="InterPro" id="IPR001680">
    <property type="entry name" value="WD40_rpt"/>
</dbReference>
<dbReference type="EMBL" id="OC012151">
    <property type="protein sequence ID" value="CAD7268223.1"/>
    <property type="molecule type" value="Genomic_DNA"/>
</dbReference>
<dbReference type="Gene3D" id="2.130.10.10">
    <property type="entry name" value="YVTN repeat-like/Quinoprotein amine dehydrogenase"/>
    <property type="match status" value="1"/>
</dbReference>
<dbReference type="InterPro" id="IPR015943">
    <property type="entry name" value="WD40/YVTN_repeat-like_dom_sf"/>
</dbReference>
<evidence type="ECO:0000256" key="2">
    <source>
        <dbReference type="ARBA" id="ARBA00005434"/>
    </source>
</evidence>
<evidence type="ECO:0000256" key="5">
    <source>
        <dbReference type="ARBA" id="ARBA00022737"/>
    </source>
</evidence>
<dbReference type="GO" id="GO:0005634">
    <property type="term" value="C:nucleus"/>
    <property type="evidence" value="ECO:0007669"/>
    <property type="project" value="TreeGrafter"/>
</dbReference>
<dbReference type="InterPro" id="IPR050853">
    <property type="entry name" value="WD_repeat_DNA-damage-binding"/>
</dbReference>
<feature type="region of interest" description="Disordered" evidence="7">
    <location>
        <begin position="167"/>
        <end position="216"/>
    </location>
</feature>
<evidence type="ECO:0000313" key="8">
    <source>
        <dbReference type="EMBL" id="CAD7268223.1"/>
    </source>
</evidence>
<dbReference type="SMART" id="SM00320">
    <property type="entry name" value="WD40"/>
    <property type="match status" value="2"/>
</dbReference>
<dbReference type="Pfam" id="PF00400">
    <property type="entry name" value="WD40"/>
    <property type="match status" value="1"/>
</dbReference>
<keyword evidence="4 6" id="KW-0853">WD repeat</keyword>
<dbReference type="AlphaFoldDB" id="A0A7R9BA02"/>
<comment type="function">
    <text evidence="1">Specifically binds 5-hydroxymethylcytosine (5hmC), suggesting that it acts as a specific reader of 5hmC.</text>
</comment>